<dbReference type="EMBL" id="LAZR01000049">
    <property type="protein sequence ID" value="KKN98905.1"/>
    <property type="molecule type" value="Genomic_DNA"/>
</dbReference>
<gene>
    <name evidence="1" type="ORF">LCGC14_0141480</name>
</gene>
<comment type="caution">
    <text evidence="1">The sequence shown here is derived from an EMBL/GenBank/DDBJ whole genome shotgun (WGS) entry which is preliminary data.</text>
</comment>
<evidence type="ECO:0000313" key="1">
    <source>
        <dbReference type="EMBL" id="KKN98905.1"/>
    </source>
</evidence>
<dbReference type="AlphaFoldDB" id="A0A0F9V108"/>
<protein>
    <submittedName>
        <fullName evidence="1">Uncharacterized protein</fullName>
    </submittedName>
</protein>
<name>A0A0F9V108_9ZZZZ</name>
<accession>A0A0F9V108</accession>
<organism evidence="1">
    <name type="scientific">marine sediment metagenome</name>
    <dbReference type="NCBI Taxonomy" id="412755"/>
    <lineage>
        <taxon>unclassified sequences</taxon>
        <taxon>metagenomes</taxon>
        <taxon>ecological metagenomes</taxon>
    </lineage>
</organism>
<reference evidence="1" key="1">
    <citation type="journal article" date="2015" name="Nature">
        <title>Complex archaea that bridge the gap between prokaryotes and eukaryotes.</title>
        <authorList>
            <person name="Spang A."/>
            <person name="Saw J.H."/>
            <person name="Jorgensen S.L."/>
            <person name="Zaremba-Niedzwiedzka K."/>
            <person name="Martijn J."/>
            <person name="Lind A.E."/>
            <person name="van Eijk R."/>
            <person name="Schleper C."/>
            <person name="Guy L."/>
            <person name="Ettema T.J."/>
        </authorList>
    </citation>
    <scope>NUCLEOTIDE SEQUENCE</scope>
</reference>
<sequence>MSLTSSDIHKVVHELRYSQGGNVADNVEAFVINTEDLRDLLRQDQFSNQFPLWGTGCDPGQLKICGIKIIDSPYIEKGVVFKMFKNDPLYRNFTDFTLPPEWPIKYIPSSSPTGSDKDEIEKMKLKIKILELETGPVVKEKSKKKYSQTRKIKLG</sequence>
<proteinExistence type="predicted"/>